<keyword evidence="3" id="KW-1185">Reference proteome</keyword>
<gene>
    <name evidence="2" type="ORF">EYF80_067711</name>
</gene>
<comment type="caution">
    <text evidence="2">The sequence shown here is derived from an EMBL/GenBank/DDBJ whole genome shotgun (WGS) entry which is preliminary data.</text>
</comment>
<accession>A0A4Z2E083</accession>
<dbReference type="Gene3D" id="3.30.160.20">
    <property type="match status" value="1"/>
</dbReference>
<dbReference type="SUPFAM" id="SSF54768">
    <property type="entry name" value="dsRNA-binding domain-like"/>
    <property type="match status" value="1"/>
</dbReference>
<dbReference type="OrthoDB" id="786951at2759"/>
<feature type="region of interest" description="Disordered" evidence="1">
    <location>
        <begin position="1"/>
        <end position="27"/>
    </location>
</feature>
<evidence type="ECO:0000313" key="2">
    <source>
        <dbReference type="EMBL" id="TNN22175.1"/>
    </source>
</evidence>
<dbReference type="EMBL" id="SRLO01023834">
    <property type="protein sequence ID" value="TNN22175.1"/>
    <property type="molecule type" value="Genomic_DNA"/>
</dbReference>
<sequence length="70" mass="6997">MFEGSHPISSAVTVDGVDHQPNTASPNKKLAKAMAATVALQALGEVPADGPGLYTGPVFTAASTGPLFST</sequence>
<evidence type="ECO:0000313" key="3">
    <source>
        <dbReference type="Proteomes" id="UP000314294"/>
    </source>
</evidence>
<proteinExistence type="predicted"/>
<protein>
    <submittedName>
        <fullName evidence="2">Uncharacterized protein</fullName>
    </submittedName>
</protein>
<name>A0A4Z2E083_9TELE</name>
<reference evidence="2 3" key="1">
    <citation type="submission" date="2019-03" db="EMBL/GenBank/DDBJ databases">
        <title>First draft genome of Liparis tanakae, snailfish: a comprehensive survey of snailfish specific genes.</title>
        <authorList>
            <person name="Kim W."/>
            <person name="Song I."/>
            <person name="Jeong J.-H."/>
            <person name="Kim D."/>
            <person name="Kim S."/>
            <person name="Ryu S."/>
            <person name="Song J.Y."/>
            <person name="Lee S.K."/>
        </authorList>
    </citation>
    <scope>NUCLEOTIDE SEQUENCE [LARGE SCALE GENOMIC DNA]</scope>
    <source>
        <tissue evidence="2">Muscle</tissue>
    </source>
</reference>
<organism evidence="2 3">
    <name type="scientific">Liparis tanakae</name>
    <name type="common">Tanaka's snailfish</name>
    <dbReference type="NCBI Taxonomy" id="230148"/>
    <lineage>
        <taxon>Eukaryota</taxon>
        <taxon>Metazoa</taxon>
        <taxon>Chordata</taxon>
        <taxon>Craniata</taxon>
        <taxon>Vertebrata</taxon>
        <taxon>Euteleostomi</taxon>
        <taxon>Actinopterygii</taxon>
        <taxon>Neopterygii</taxon>
        <taxon>Teleostei</taxon>
        <taxon>Neoteleostei</taxon>
        <taxon>Acanthomorphata</taxon>
        <taxon>Eupercaria</taxon>
        <taxon>Perciformes</taxon>
        <taxon>Cottioidei</taxon>
        <taxon>Cottales</taxon>
        <taxon>Liparidae</taxon>
        <taxon>Liparis</taxon>
    </lineage>
</organism>
<evidence type="ECO:0000256" key="1">
    <source>
        <dbReference type="SAM" id="MobiDB-lite"/>
    </source>
</evidence>
<dbReference type="AlphaFoldDB" id="A0A4Z2E083"/>
<dbReference type="Proteomes" id="UP000314294">
    <property type="component" value="Unassembled WGS sequence"/>
</dbReference>